<accession>A0A923IY66</accession>
<name>A0A923IY66_9ACTO</name>
<dbReference type="InterPro" id="IPR000150">
    <property type="entry name" value="Cof"/>
</dbReference>
<organism evidence="1 2">
    <name type="scientific">Schaalia hyovaginalis</name>
    <dbReference type="NCBI Taxonomy" id="29316"/>
    <lineage>
        <taxon>Bacteria</taxon>
        <taxon>Bacillati</taxon>
        <taxon>Actinomycetota</taxon>
        <taxon>Actinomycetes</taxon>
        <taxon>Actinomycetales</taxon>
        <taxon>Actinomycetaceae</taxon>
        <taxon>Schaalia</taxon>
    </lineage>
</organism>
<evidence type="ECO:0000313" key="1">
    <source>
        <dbReference type="EMBL" id="MBB6334865.1"/>
    </source>
</evidence>
<dbReference type="PROSITE" id="PS01229">
    <property type="entry name" value="COF_2"/>
    <property type="match status" value="1"/>
</dbReference>
<dbReference type="NCBIfam" id="TIGR00099">
    <property type="entry name" value="Cof-subfamily"/>
    <property type="match status" value="1"/>
</dbReference>
<dbReference type="Proteomes" id="UP000617426">
    <property type="component" value="Unassembled WGS sequence"/>
</dbReference>
<dbReference type="SUPFAM" id="SSF56784">
    <property type="entry name" value="HAD-like"/>
    <property type="match status" value="1"/>
</dbReference>
<dbReference type="Pfam" id="PF08282">
    <property type="entry name" value="Hydrolase_3"/>
    <property type="match status" value="1"/>
</dbReference>
<dbReference type="GeneID" id="85977671"/>
<dbReference type="InterPro" id="IPR036412">
    <property type="entry name" value="HAD-like_sf"/>
</dbReference>
<dbReference type="Gene3D" id="3.40.50.1000">
    <property type="entry name" value="HAD superfamily/HAD-like"/>
    <property type="match status" value="1"/>
</dbReference>
<evidence type="ECO:0000313" key="2">
    <source>
        <dbReference type="Proteomes" id="UP000617426"/>
    </source>
</evidence>
<proteinExistence type="predicted"/>
<gene>
    <name evidence="1" type="ORF">HD592_001430</name>
</gene>
<reference evidence="1" key="1">
    <citation type="submission" date="2020-08" db="EMBL/GenBank/DDBJ databases">
        <title>Sequencing the genomes of 1000 actinobacteria strains.</title>
        <authorList>
            <person name="Klenk H.-P."/>
        </authorList>
    </citation>
    <scope>NUCLEOTIDE SEQUENCE</scope>
    <source>
        <strain evidence="1">DSM 10695</strain>
    </source>
</reference>
<dbReference type="GO" id="GO:0005829">
    <property type="term" value="C:cytosol"/>
    <property type="evidence" value="ECO:0007669"/>
    <property type="project" value="TreeGrafter"/>
</dbReference>
<dbReference type="EMBL" id="JACHMK010000001">
    <property type="protein sequence ID" value="MBB6334865.1"/>
    <property type="molecule type" value="Genomic_DNA"/>
</dbReference>
<dbReference type="PANTHER" id="PTHR10000">
    <property type="entry name" value="PHOSPHOSERINE PHOSPHATASE"/>
    <property type="match status" value="1"/>
</dbReference>
<dbReference type="Gene3D" id="3.30.1240.10">
    <property type="match status" value="1"/>
</dbReference>
<dbReference type="AlphaFoldDB" id="A0A923IY66"/>
<dbReference type="InterPro" id="IPR023214">
    <property type="entry name" value="HAD_sf"/>
</dbReference>
<dbReference type="PANTHER" id="PTHR10000:SF25">
    <property type="entry name" value="PHOSPHATASE YKRA-RELATED"/>
    <property type="match status" value="1"/>
</dbReference>
<keyword evidence="2" id="KW-1185">Reference proteome</keyword>
<comment type="caution">
    <text evidence="1">The sequence shown here is derived from an EMBL/GenBank/DDBJ whole genome shotgun (WGS) entry which is preliminary data.</text>
</comment>
<protein>
    <submittedName>
        <fullName evidence="1">Cof subfamily protein (Haloacid dehalogenase superfamily)</fullName>
    </submittedName>
</protein>
<dbReference type="GO" id="GO:0016791">
    <property type="term" value="F:phosphatase activity"/>
    <property type="evidence" value="ECO:0007669"/>
    <property type="project" value="UniProtKB-ARBA"/>
</dbReference>
<sequence>MPDPMLVFTDLDGTLIDHSQRIPDSAVEALAAAHDAGHRLFMCTGRSLPEIYPRLWDLGFDGIVAGAGGYVRVDGEVIHDRRIDATTIRRLTRIWDRFDGRWIWQGPDAMHPHPDFMNSFMRLMDAELSGWEEYAKALAPFLEEGLPSSTTKCTVYFEHGRTSVNELLDLIPADMRLIPGSIESEGTLVVESYPADVSKGRGIELVAQHYGIPLARTVAIGDSTNDLEALTTAGVGIAMGGACARVKAAADHVTAPIHEDGFARALRIAALI</sequence>
<dbReference type="GO" id="GO:0000287">
    <property type="term" value="F:magnesium ion binding"/>
    <property type="evidence" value="ECO:0007669"/>
    <property type="project" value="TreeGrafter"/>
</dbReference>
<dbReference type="RefSeq" id="WP_184452905.1">
    <property type="nucleotide sequence ID" value="NZ_JACHMK010000001.1"/>
</dbReference>